<name>A0A6J6NRT0_9ZZZZ</name>
<feature type="domain" description="2-isopropylmalate synthase LeuA allosteric (dimerisation)" evidence="9">
    <location>
        <begin position="143"/>
        <end position="276"/>
    </location>
</feature>
<dbReference type="InterPro" id="IPR013709">
    <property type="entry name" value="2-isopropylmalate_synth_dimer"/>
</dbReference>
<keyword evidence="2" id="KW-0432">Leucine biosynthesis</keyword>
<dbReference type="Pfam" id="PF22615">
    <property type="entry name" value="IPMS_D2"/>
    <property type="match status" value="1"/>
</dbReference>
<dbReference type="Gene3D" id="3.30.160.270">
    <property type="match status" value="1"/>
</dbReference>
<evidence type="ECO:0000259" key="9">
    <source>
        <dbReference type="SMART" id="SM00917"/>
    </source>
</evidence>
<dbReference type="AlphaFoldDB" id="A0A6J6NRT0"/>
<keyword evidence="3" id="KW-0963">Cytoplasm</keyword>
<keyword evidence="8" id="KW-0100">Branched-chain amino acid biosynthesis</keyword>
<dbReference type="SUPFAM" id="SSF51569">
    <property type="entry name" value="Aldolase"/>
    <property type="match status" value="1"/>
</dbReference>
<evidence type="ECO:0000256" key="3">
    <source>
        <dbReference type="ARBA" id="ARBA00022490"/>
    </source>
</evidence>
<dbReference type="FunFam" id="3.30.160.270:FF:000006">
    <property type="entry name" value="2-isopropylmalate synthase"/>
    <property type="match status" value="1"/>
</dbReference>
<accession>A0A6J6NRT0</accession>
<dbReference type="GO" id="GO:0009098">
    <property type="term" value="P:L-leucine biosynthetic process"/>
    <property type="evidence" value="ECO:0007669"/>
    <property type="project" value="UniProtKB-KW"/>
</dbReference>
<dbReference type="SUPFAM" id="SSF89000">
    <property type="entry name" value="post-HMGL domain-like"/>
    <property type="match status" value="1"/>
</dbReference>
<reference evidence="10" key="1">
    <citation type="submission" date="2020-05" db="EMBL/GenBank/DDBJ databases">
        <authorList>
            <person name="Chiriac C."/>
            <person name="Salcher M."/>
            <person name="Ghai R."/>
            <person name="Kavagutti S V."/>
        </authorList>
    </citation>
    <scope>NUCLEOTIDE SEQUENCE</scope>
</reference>
<keyword evidence="7" id="KW-0460">Magnesium</keyword>
<evidence type="ECO:0000256" key="1">
    <source>
        <dbReference type="ARBA" id="ARBA00012973"/>
    </source>
</evidence>
<protein>
    <recommendedName>
        <fullName evidence="1">2-isopropylmalate synthase</fullName>
        <ecNumber evidence="1">2.3.3.13</ecNumber>
    </recommendedName>
</protein>
<dbReference type="PANTHER" id="PTHR46911:SF1">
    <property type="entry name" value="2-ISOPROPYLMALATE SYNTHASE"/>
    <property type="match status" value="1"/>
</dbReference>
<keyword evidence="6" id="KW-0479">Metal-binding</keyword>
<evidence type="ECO:0000313" key="10">
    <source>
        <dbReference type="EMBL" id="CAB4687485.1"/>
    </source>
</evidence>
<dbReference type="GO" id="GO:0046872">
    <property type="term" value="F:metal ion binding"/>
    <property type="evidence" value="ECO:0007669"/>
    <property type="project" value="UniProtKB-KW"/>
</dbReference>
<evidence type="ECO:0000256" key="6">
    <source>
        <dbReference type="ARBA" id="ARBA00022723"/>
    </source>
</evidence>
<gene>
    <name evidence="10" type="ORF">UFOPK2310_01591</name>
</gene>
<evidence type="ECO:0000256" key="2">
    <source>
        <dbReference type="ARBA" id="ARBA00022430"/>
    </source>
</evidence>
<evidence type="ECO:0000256" key="7">
    <source>
        <dbReference type="ARBA" id="ARBA00022842"/>
    </source>
</evidence>
<dbReference type="Pfam" id="PF08502">
    <property type="entry name" value="LeuA_dimer"/>
    <property type="match status" value="1"/>
</dbReference>
<keyword evidence="5" id="KW-0808">Transferase</keyword>
<dbReference type="PANTHER" id="PTHR46911">
    <property type="match status" value="1"/>
</dbReference>
<dbReference type="GO" id="GO:0003852">
    <property type="term" value="F:2-isopropylmalate synthase activity"/>
    <property type="evidence" value="ECO:0007669"/>
    <property type="project" value="UniProtKB-EC"/>
</dbReference>
<dbReference type="InterPro" id="IPR013785">
    <property type="entry name" value="Aldolase_TIM"/>
</dbReference>
<evidence type="ECO:0000256" key="4">
    <source>
        <dbReference type="ARBA" id="ARBA00022605"/>
    </source>
</evidence>
<dbReference type="InterPro" id="IPR036230">
    <property type="entry name" value="LeuA_allosteric_dom_sf"/>
</dbReference>
<dbReference type="InterPro" id="IPR054692">
    <property type="entry name" value="LeuA-like_post-cat"/>
</dbReference>
<dbReference type="Gene3D" id="3.20.20.70">
    <property type="entry name" value="Aldolase class I"/>
    <property type="match status" value="1"/>
</dbReference>
<evidence type="ECO:0000256" key="8">
    <source>
        <dbReference type="ARBA" id="ARBA00023304"/>
    </source>
</evidence>
<dbReference type="EMBL" id="CAEZWW010000266">
    <property type="protein sequence ID" value="CAB4687485.1"/>
    <property type="molecule type" value="Genomic_DNA"/>
</dbReference>
<sequence>MNLFSQGIDPQIDFSNIDEVRRTVEYCNQIPVNERHPYGGDLVYTAFSGSHQDAINKGLKAMEADALAAGVPVADSMWAVPYLPIDPKDVGRTYEAVIRVNSQSGKGGVAYIMRTEHKLELPRRLQIEYSQVIQQVTESEGGEVSAEEMWATFSAEYLPDPSAPWGKFALRSVKQESDVDGDTSVHVVISDEGAEFALDGSGNGPVAAFCNALAQHGVDVRVLDYHEHAMSAGGDAKAAAYLECTVGDRVLWGVGIDPSITTASLKAIISAVNRAVRS</sequence>
<keyword evidence="4" id="KW-0028">Amino-acid biosynthesis</keyword>
<proteinExistence type="predicted"/>
<evidence type="ECO:0000256" key="5">
    <source>
        <dbReference type="ARBA" id="ARBA00022679"/>
    </source>
</evidence>
<organism evidence="10">
    <name type="scientific">freshwater metagenome</name>
    <dbReference type="NCBI Taxonomy" id="449393"/>
    <lineage>
        <taxon>unclassified sequences</taxon>
        <taxon>metagenomes</taxon>
        <taxon>ecological metagenomes</taxon>
    </lineage>
</organism>
<dbReference type="SMART" id="SM00917">
    <property type="entry name" value="LeuA_dimer"/>
    <property type="match status" value="1"/>
</dbReference>
<dbReference type="SUPFAM" id="SSF110921">
    <property type="entry name" value="2-isopropylmalate synthase LeuA, allosteric (dimerisation) domain"/>
    <property type="match status" value="1"/>
</dbReference>
<dbReference type="EC" id="2.3.3.13" evidence="1"/>